<evidence type="ECO:0000256" key="1">
    <source>
        <dbReference type="SAM" id="Phobius"/>
    </source>
</evidence>
<gene>
    <name evidence="2" type="ORF">BT62DRAFT_739775</name>
</gene>
<protein>
    <submittedName>
        <fullName evidence="2">Uncharacterized protein</fullName>
    </submittedName>
</protein>
<evidence type="ECO:0000313" key="3">
    <source>
        <dbReference type="Proteomes" id="UP000812287"/>
    </source>
</evidence>
<dbReference type="EMBL" id="MU250598">
    <property type="protein sequence ID" value="KAG7439361.1"/>
    <property type="molecule type" value="Genomic_DNA"/>
</dbReference>
<dbReference type="Proteomes" id="UP000812287">
    <property type="component" value="Unassembled WGS sequence"/>
</dbReference>
<feature type="transmembrane region" description="Helical" evidence="1">
    <location>
        <begin position="31"/>
        <end position="49"/>
    </location>
</feature>
<keyword evidence="1" id="KW-1133">Transmembrane helix</keyword>
<evidence type="ECO:0000313" key="2">
    <source>
        <dbReference type="EMBL" id="KAG7439361.1"/>
    </source>
</evidence>
<name>A0A9P7VFT6_9AGAR</name>
<comment type="caution">
    <text evidence="2">The sequence shown here is derived from an EMBL/GenBank/DDBJ whole genome shotgun (WGS) entry which is preliminary data.</text>
</comment>
<accession>A0A9P7VFT6</accession>
<proteinExistence type="predicted"/>
<keyword evidence="3" id="KW-1185">Reference proteome</keyword>
<keyword evidence="1" id="KW-0812">Transmembrane</keyword>
<reference evidence="2" key="1">
    <citation type="submission" date="2020-11" db="EMBL/GenBank/DDBJ databases">
        <title>Adaptations for nitrogen fixation in a non-lichenized fungal sporocarp promotes dispersal by wood-feeding termites.</title>
        <authorList>
            <consortium name="DOE Joint Genome Institute"/>
            <person name="Koch R.A."/>
            <person name="Yoon G."/>
            <person name="Arayal U."/>
            <person name="Lail K."/>
            <person name="Amirebrahimi M."/>
            <person name="Labutti K."/>
            <person name="Lipzen A."/>
            <person name="Riley R."/>
            <person name="Barry K."/>
            <person name="Henrissat B."/>
            <person name="Grigoriev I.V."/>
            <person name="Herr J.R."/>
            <person name="Aime M.C."/>
        </authorList>
    </citation>
    <scope>NUCLEOTIDE SEQUENCE</scope>
    <source>
        <strain evidence="2">MCA 3950</strain>
    </source>
</reference>
<dbReference type="GeneID" id="66104400"/>
<dbReference type="RefSeq" id="XP_043032861.1">
    <property type="nucleotide sequence ID" value="XM_043182104.1"/>
</dbReference>
<organism evidence="2 3">
    <name type="scientific">Guyanagaster necrorhizus</name>
    <dbReference type="NCBI Taxonomy" id="856835"/>
    <lineage>
        <taxon>Eukaryota</taxon>
        <taxon>Fungi</taxon>
        <taxon>Dikarya</taxon>
        <taxon>Basidiomycota</taxon>
        <taxon>Agaricomycotina</taxon>
        <taxon>Agaricomycetes</taxon>
        <taxon>Agaricomycetidae</taxon>
        <taxon>Agaricales</taxon>
        <taxon>Marasmiineae</taxon>
        <taxon>Physalacriaceae</taxon>
        <taxon>Guyanagaster</taxon>
    </lineage>
</organism>
<sequence>MLITLLSPYFYSDTGFKVMAQVLYPEHHHELSALIVFLLASSLQLFFFGHLTRHQRCQNDAVPSK</sequence>
<dbReference type="AlphaFoldDB" id="A0A9P7VFT6"/>
<keyword evidence="1" id="KW-0472">Membrane</keyword>